<evidence type="ECO:0000313" key="2">
    <source>
        <dbReference type="Proteomes" id="UP000298735"/>
    </source>
</evidence>
<proteinExistence type="predicted"/>
<accession>A0A4Z1QV64</accession>
<organism evidence="1 2">
    <name type="scientific">Agrobacterium salinitolerans</name>
    <dbReference type="NCBI Taxonomy" id="1183413"/>
    <lineage>
        <taxon>Bacteria</taxon>
        <taxon>Pseudomonadati</taxon>
        <taxon>Pseudomonadota</taxon>
        <taxon>Alphaproteobacteria</taxon>
        <taxon>Hyphomicrobiales</taxon>
        <taxon>Rhizobiaceae</taxon>
        <taxon>Rhizobium/Agrobacterium group</taxon>
        <taxon>Agrobacterium</taxon>
    </lineage>
</organism>
<dbReference type="OrthoDB" id="3358108at2"/>
<protein>
    <submittedName>
        <fullName evidence="1">Uncharacterized protein</fullName>
    </submittedName>
</protein>
<name>A0A4Z1QV64_9HYPH</name>
<dbReference type="AlphaFoldDB" id="A0A4Z1QV64"/>
<evidence type="ECO:0000313" key="1">
    <source>
        <dbReference type="EMBL" id="UYZ08242.1"/>
    </source>
</evidence>
<sequence length="247" mass="28616">MTRSFDEQEIRNAVVSRLRVLMPGARIVHELNVAGQGTNRIDVAAIGTEHIVAVEIKSRKDVLKRLDEQWKAFNEVAHFVIVAAHEKHFADYREAYWGDDMPPERHLNHPIFFGKRFSYRKYVWRYPKPEKSDWVYGRHDDAWTFDRFKDLSRIPRATAMLEMLWAAELQAECRRHLISCSQRSTRAVMIRDLAWNLTGKEVTQAVCRQLRQRAFAEADAPIYLDQPAAASQPAQEPLSLPFEGTPA</sequence>
<dbReference type="KEGG" id="asal:CFBP5507_04340"/>
<reference evidence="1" key="1">
    <citation type="submission" date="2022-10" db="EMBL/GenBank/DDBJ databases">
        <title>Complete genome sequence of Agrobacterium salinitolerans CFBP5507.</title>
        <authorList>
            <person name="Tchabashvili S."/>
            <person name="Yen H.-C."/>
            <person name="Haryono M."/>
            <person name="Lin Y.-C."/>
            <person name="Lai E.-M."/>
            <person name="Kuo C.-H."/>
        </authorList>
    </citation>
    <scope>NUCLEOTIDE SEQUENCE</scope>
    <source>
        <strain evidence="1">CFBP5507</strain>
    </source>
</reference>
<dbReference type="Proteomes" id="UP000298735">
    <property type="component" value="Chromosome Circular"/>
</dbReference>
<dbReference type="RefSeq" id="WP_137410139.1">
    <property type="nucleotide sequence ID" value="NZ_CP109968.1"/>
</dbReference>
<gene>
    <name evidence="1" type="ORF">CFBP5507_04340</name>
</gene>
<dbReference type="EMBL" id="CP109968">
    <property type="protein sequence ID" value="UYZ08242.1"/>
    <property type="molecule type" value="Genomic_DNA"/>
</dbReference>